<protein>
    <submittedName>
        <fullName evidence="3">VPS9 domain-containing protein 1 isoform X1</fullName>
    </submittedName>
</protein>
<evidence type="ECO:0000313" key="4">
    <source>
        <dbReference type="Proteomes" id="UP001205998"/>
    </source>
</evidence>
<dbReference type="AlphaFoldDB" id="A0AAD5AYJ2"/>
<dbReference type="InterPro" id="IPR003123">
    <property type="entry name" value="VPS9"/>
</dbReference>
<evidence type="ECO:0000256" key="1">
    <source>
        <dbReference type="SAM" id="MobiDB-lite"/>
    </source>
</evidence>
<name>A0AAD5AYJ2_SILAS</name>
<feature type="non-terminal residue" evidence="3">
    <location>
        <position position="1"/>
    </location>
</feature>
<dbReference type="InterPro" id="IPR045046">
    <property type="entry name" value="Vps9-like"/>
</dbReference>
<dbReference type="SMART" id="SM00167">
    <property type="entry name" value="VPS9"/>
    <property type="match status" value="1"/>
</dbReference>
<feature type="domain" description="VPS9" evidence="2">
    <location>
        <begin position="433"/>
        <end position="590"/>
    </location>
</feature>
<evidence type="ECO:0000259" key="2">
    <source>
        <dbReference type="PROSITE" id="PS51205"/>
    </source>
</evidence>
<dbReference type="PANTHER" id="PTHR23101">
    <property type="entry name" value="RAB GDP/GTP EXCHANGE FACTOR"/>
    <property type="match status" value="1"/>
</dbReference>
<feature type="region of interest" description="Disordered" evidence="1">
    <location>
        <begin position="250"/>
        <end position="271"/>
    </location>
</feature>
<dbReference type="GO" id="GO:0005085">
    <property type="term" value="F:guanyl-nucleotide exchange factor activity"/>
    <property type="evidence" value="ECO:0007669"/>
    <property type="project" value="InterPro"/>
</dbReference>
<dbReference type="Gene3D" id="1.20.58.2190">
    <property type="match status" value="1"/>
</dbReference>
<reference evidence="3" key="1">
    <citation type="submission" date="2018-07" db="EMBL/GenBank/DDBJ databases">
        <title>Comparative genomics of catfishes provides insights into carnivory and benthic adaptation.</title>
        <authorList>
            <person name="Zhang Y."/>
            <person name="Wang D."/>
            <person name="Peng Z."/>
            <person name="Zheng S."/>
            <person name="Shao F."/>
            <person name="Tao W."/>
        </authorList>
    </citation>
    <scope>NUCLEOTIDE SEQUENCE</scope>
    <source>
        <strain evidence="3">Chongqing</strain>
    </source>
</reference>
<comment type="caution">
    <text evidence="3">The sequence shown here is derived from an EMBL/GenBank/DDBJ whole genome shotgun (WGS) entry which is preliminary data.</text>
</comment>
<feature type="non-terminal residue" evidence="3">
    <location>
        <position position="801"/>
    </location>
</feature>
<dbReference type="GO" id="GO:0016192">
    <property type="term" value="P:vesicle-mediated transport"/>
    <property type="evidence" value="ECO:0007669"/>
    <property type="project" value="InterPro"/>
</dbReference>
<dbReference type="SUPFAM" id="SSF143503">
    <property type="entry name" value="PUG domain-like"/>
    <property type="match status" value="1"/>
</dbReference>
<dbReference type="InterPro" id="IPR037191">
    <property type="entry name" value="VPS9_dom_sf"/>
</dbReference>
<dbReference type="EMBL" id="MU551596">
    <property type="protein sequence ID" value="KAI5623887.1"/>
    <property type="molecule type" value="Genomic_DNA"/>
</dbReference>
<dbReference type="Gene3D" id="1.20.1050.80">
    <property type="entry name" value="VPS9 domain"/>
    <property type="match status" value="1"/>
</dbReference>
<dbReference type="GO" id="GO:0005829">
    <property type="term" value="C:cytosol"/>
    <property type="evidence" value="ECO:0007669"/>
    <property type="project" value="TreeGrafter"/>
</dbReference>
<dbReference type="Pfam" id="PF02204">
    <property type="entry name" value="VPS9"/>
    <property type="match status" value="1"/>
</dbReference>
<organism evidence="3 4">
    <name type="scientific">Silurus asotus</name>
    <name type="common">Amur catfish</name>
    <name type="synonym">Parasilurus asotus</name>
    <dbReference type="NCBI Taxonomy" id="30991"/>
    <lineage>
        <taxon>Eukaryota</taxon>
        <taxon>Metazoa</taxon>
        <taxon>Chordata</taxon>
        <taxon>Craniata</taxon>
        <taxon>Vertebrata</taxon>
        <taxon>Euteleostomi</taxon>
        <taxon>Actinopterygii</taxon>
        <taxon>Neopterygii</taxon>
        <taxon>Teleostei</taxon>
        <taxon>Ostariophysi</taxon>
        <taxon>Siluriformes</taxon>
        <taxon>Siluridae</taxon>
        <taxon>Silurus</taxon>
    </lineage>
</organism>
<proteinExistence type="predicted"/>
<sequence length="801" mass="90384">SLTAMGEMEEVEVEKMVKLAEQCLERIKSKTLNEVVMEPSKFCLIKQNSRHHKVLSEDKGEDCPFLPPEQFQRLQVLESQDNKKELTPIEEASCLNQKLKANYEARLARLAPGQATQKTSLTLSLQRQMMENLIIARARQDALQRKMEERRLRLQEQANRKFSSSVVLTPEEQEQRVLYANILEYEQDHDWPKVWKASLKKNPNDSTLVSGLVTYLLSCPEHPVVKLLKKLQYEVYNRLYPIISHTVPPSPTPGHAVPLKPSHSAQSLLLPQSPPCQLKPSLIHSLSDASISLSPLPDLNANNAASKIDSEVLPTPVPPDRENSFEDLEQYMAQLDWASACTGDTLSDMTFDMTHSDMEAHLQDLEERALKEHLKATVKDIHNAIDRLLSLCLLSFECLNTASSKDQCVACIEEVFFTPIWGPLLALFRKVNQDREQAFESSVLLYRNISPGDIGVADKLFPKDPAVLHGSYPYESAVQELQLLCKDCCPQKKLECIVRTLRLICACAEHYRLLQENDPSPKTAAIGADDLLPILSYVALRSELPQLVSECAALEEFIHEGYLIGEEGYCLTSLQSALSNFSYTLSCLLLTLMSSLLSSIFPQFLMSAGMRCLDVYQACLEHRLQRGECDPVCRDEELCKEVETRLSECSPQDFLSQLGLDLLSVMEVSLRASNRTQGQNRLKSLVKAFEVLELAALNLYLCPWRKEYKVVKMFSGMFTHCIKPALTSQQAKELFALLGYQPVSSNEEELRLTTKPVHSHNLLQLACSFFTARIECQLLLTASTSLGGSNEWVLQLIHERK</sequence>
<dbReference type="InterPro" id="IPR036339">
    <property type="entry name" value="PUB-like_dom_sf"/>
</dbReference>
<dbReference type="Pfam" id="PF21388">
    <property type="entry name" value="SPATA2_PUB-like"/>
    <property type="match status" value="1"/>
</dbReference>
<feature type="compositionally biased region" description="Low complexity" evidence="1">
    <location>
        <begin position="261"/>
        <end position="271"/>
    </location>
</feature>
<dbReference type="Proteomes" id="UP001205998">
    <property type="component" value="Unassembled WGS sequence"/>
</dbReference>
<dbReference type="GO" id="GO:0030139">
    <property type="term" value="C:endocytic vesicle"/>
    <property type="evidence" value="ECO:0007669"/>
    <property type="project" value="TreeGrafter"/>
</dbReference>
<evidence type="ECO:0000313" key="3">
    <source>
        <dbReference type="EMBL" id="KAI5623887.1"/>
    </source>
</evidence>
<dbReference type="InterPro" id="IPR048839">
    <property type="entry name" value="SPATA2_PUB-like"/>
</dbReference>
<gene>
    <name evidence="3" type="ORF">C0J50_16568</name>
</gene>
<dbReference type="PANTHER" id="PTHR23101:SF98">
    <property type="entry name" value="VPS9 DOMAIN-CONTAINING PROTEIN 1"/>
    <property type="match status" value="1"/>
</dbReference>
<dbReference type="SUPFAM" id="SSF109993">
    <property type="entry name" value="VPS9 domain"/>
    <property type="match status" value="1"/>
</dbReference>
<dbReference type="PROSITE" id="PS51205">
    <property type="entry name" value="VPS9"/>
    <property type="match status" value="1"/>
</dbReference>
<keyword evidence="4" id="KW-1185">Reference proteome</keyword>
<accession>A0AAD5AYJ2</accession>
<dbReference type="GO" id="GO:0031267">
    <property type="term" value="F:small GTPase binding"/>
    <property type="evidence" value="ECO:0007669"/>
    <property type="project" value="TreeGrafter"/>
</dbReference>